<dbReference type="AlphaFoldDB" id="A0A222FKU9"/>
<dbReference type="OrthoDB" id="5810819at2"/>
<name>A0A222FKU9_9GAMM</name>
<dbReference type="Gene3D" id="3.40.50.410">
    <property type="entry name" value="von Willebrand factor, type A domain"/>
    <property type="match status" value="1"/>
</dbReference>
<keyword evidence="3" id="KW-1185">Reference proteome</keyword>
<accession>A0A222FKU9</accession>
<protein>
    <recommendedName>
        <fullName evidence="1">VWFA domain-containing protein</fullName>
    </recommendedName>
</protein>
<sequence>MKAQRGQAAIMLCLCTALVCTLGLGAADVSQWLQQRQKLAELTRQGSLLLAQRVQRSGELLQGQATLEHLAEFYFPQSLQRPHMRFEVHEGFVDVSAELTVDALFLDDLIRRWQPFVMSYRAQAEYQHQGGNMDISFVVDVSSSMGNSLAGGGRDSSLAQLQNTVLSLLETLPASAAVGMVPYHEGVSINGALWLPQSYTQSLCIDAFSGLDAVLNAADIVAQTFYNDRLLTVPTTPQRGGEFLSPNCPQAAIFPPTLDRLLIEQNIRQLPDADGSSTRSATGMIWGIRTLLANWSGRWTLEGLPRPDSAKTLVLLTDGSDTQGSEMSALVDAGLCDRARDAGINLWFVGFDIADSVLADDHYFRRCFAEQMRTASNVDDLNQIFNDIIAESGQRRVRLMTVGLI</sequence>
<reference evidence="2 3" key="1">
    <citation type="submission" date="2017-07" db="EMBL/GenBank/DDBJ databases">
        <title>Annotated genome sequence of Bacterioplanes sanyensis isolated from Red Sea.</title>
        <authorList>
            <person name="Rehman Z.U."/>
        </authorList>
    </citation>
    <scope>NUCLEOTIDE SEQUENCE [LARGE SCALE GENOMIC DNA]</scope>
    <source>
        <strain evidence="2 3">NV9</strain>
    </source>
</reference>
<evidence type="ECO:0000313" key="2">
    <source>
        <dbReference type="EMBL" id="ASP38843.1"/>
    </source>
</evidence>
<dbReference type="EMBL" id="CP022530">
    <property type="protein sequence ID" value="ASP38843.1"/>
    <property type="molecule type" value="Genomic_DNA"/>
</dbReference>
<dbReference type="KEGG" id="bsan:CHH28_09185"/>
<dbReference type="InterPro" id="IPR036465">
    <property type="entry name" value="vWFA_dom_sf"/>
</dbReference>
<proteinExistence type="predicted"/>
<feature type="domain" description="VWFA" evidence="1">
    <location>
        <begin position="134"/>
        <end position="388"/>
    </location>
</feature>
<dbReference type="InterPro" id="IPR002035">
    <property type="entry name" value="VWF_A"/>
</dbReference>
<organism evidence="2 3">
    <name type="scientific">Bacterioplanes sanyensis</name>
    <dbReference type="NCBI Taxonomy" id="1249553"/>
    <lineage>
        <taxon>Bacteria</taxon>
        <taxon>Pseudomonadati</taxon>
        <taxon>Pseudomonadota</taxon>
        <taxon>Gammaproteobacteria</taxon>
        <taxon>Oceanospirillales</taxon>
        <taxon>Oceanospirillaceae</taxon>
        <taxon>Bacterioplanes</taxon>
    </lineage>
</organism>
<dbReference type="Proteomes" id="UP000202440">
    <property type="component" value="Chromosome"/>
</dbReference>
<evidence type="ECO:0000259" key="1">
    <source>
        <dbReference type="PROSITE" id="PS50234"/>
    </source>
</evidence>
<dbReference type="SUPFAM" id="SSF53300">
    <property type="entry name" value="vWA-like"/>
    <property type="match status" value="1"/>
</dbReference>
<evidence type="ECO:0000313" key="3">
    <source>
        <dbReference type="Proteomes" id="UP000202440"/>
    </source>
</evidence>
<dbReference type="RefSeq" id="WP_094060029.1">
    <property type="nucleotide sequence ID" value="NZ_CP022530.1"/>
</dbReference>
<dbReference type="PROSITE" id="PS50234">
    <property type="entry name" value="VWFA"/>
    <property type="match status" value="1"/>
</dbReference>
<gene>
    <name evidence="2" type="ORF">CHH28_09185</name>
</gene>